<evidence type="ECO:0000313" key="2">
    <source>
        <dbReference type="Proteomes" id="UP000029738"/>
    </source>
</evidence>
<gene>
    <name evidence="1" type="ORF">DA73_0400003865</name>
</gene>
<dbReference type="OrthoDB" id="489555at2"/>
<accession>A0A8S9SX94</accession>
<comment type="caution">
    <text evidence="1">The sequence shown here is derived from an EMBL/GenBank/DDBJ whole genome shotgun (WGS) entry which is preliminary data.</text>
</comment>
<dbReference type="RefSeq" id="WP_050045586.1">
    <property type="nucleotide sequence ID" value="NZ_JHEG04000001.1"/>
</dbReference>
<reference evidence="1" key="2">
    <citation type="submission" date="2019-11" db="EMBL/GenBank/DDBJ databases">
        <title>Improved Assembly of Tolypothrix boutellei genome.</title>
        <authorList>
            <person name="Sarangi A.N."/>
            <person name="Mukherjee M."/>
            <person name="Ghosh S."/>
            <person name="Singh D."/>
            <person name="Das A."/>
            <person name="Kant S."/>
            <person name="Prusty A."/>
            <person name="Tripathy S."/>
        </authorList>
    </citation>
    <scope>NUCLEOTIDE SEQUENCE</scope>
    <source>
        <strain evidence="1">VB521301</strain>
    </source>
</reference>
<dbReference type="Proteomes" id="UP000029738">
    <property type="component" value="Unassembled WGS sequence"/>
</dbReference>
<proteinExistence type="predicted"/>
<keyword evidence="2" id="KW-1185">Reference proteome</keyword>
<sequence>MSITTSACCAVTLNQQQEQNIQHHKQCVDSAPENSKCTSKTRTVTVVENGRAIVKPAPAQTQEDSSSSL</sequence>
<protein>
    <submittedName>
        <fullName evidence="1">Uncharacterized protein</fullName>
    </submittedName>
</protein>
<name>A0A8S9SX94_9CYAN</name>
<evidence type="ECO:0000313" key="1">
    <source>
        <dbReference type="EMBL" id="KAF3884705.1"/>
    </source>
</evidence>
<dbReference type="AlphaFoldDB" id="A0A8S9SX94"/>
<dbReference type="EMBL" id="JHEG04000001">
    <property type="protein sequence ID" value="KAF3884705.1"/>
    <property type="molecule type" value="Genomic_DNA"/>
</dbReference>
<reference evidence="1" key="1">
    <citation type="journal article" date="2015" name="Genome Announc.">
        <title>Draft Genome Sequence of Tolypothrix boutellei Strain VB521301.</title>
        <authorList>
            <person name="Chandrababunaidu M.M."/>
            <person name="Singh D."/>
            <person name="Sen D."/>
            <person name="Bhan S."/>
            <person name="Das S."/>
            <person name="Gupta A."/>
            <person name="Adhikary S.P."/>
            <person name="Tripathy S."/>
        </authorList>
    </citation>
    <scope>NUCLEOTIDE SEQUENCE</scope>
    <source>
        <strain evidence="1">VB521301</strain>
    </source>
</reference>
<organism evidence="1 2">
    <name type="scientific">Tolypothrix bouteillei VB521301</name>
    <dbReference type="NCBI Taxonomy" id="1479485"/>
    <lineage>
        <taxon>Bacteria</taxon>
        <taxon>Bacillati</taxon>
        <taxon>Cyanobacteriota</taxon>
        <taxon>Cyanophyceae</taxon>
        <taxon>Nostocales</taxon>
        <taxon>Tolypothrichaceae</taxon>
        <taxon>Tolypothrix</taxon>
    </lineage>
</organism>